<sequence length="74" mass="7878">MTPQPLAHNPELASSTDASKNRDNELRHPTSAVTSQPEKEANPSLGEIGKPSTHPQGTVTGGHSQTLGIIWRVI</sequence>
<accession>A0ACC0ESU0</accession>
<reference evidence="1 2" key="3">
    <citation type="journal article" date="2022" name="Microbiol. Spectr.">
        <title>Folding features and dynamics of 3D genome architecture in plant fungal pathogens.</title>
        <authorList>
            <person name="Xia C."/>
        </authorList>
    </citation>
    <scope>NUCLEOTIDE SEQUENCE [LARGE SCALE GENOMIC DNA]</scope>
    <source>
        <strain evidence="1 2">93-210</strain>
    </source>
</reference>
<evidence type="ECO:0000313" key="1">
    <source>
        <dbReference type="EMBL" id="KAI7959148.1"/>
    </source>
</evidence>
<protein>
    <submittedName>
        <fullName evidence="1">Uncharacterized protein</fullName>
    </submittedName>
</protein>
<organism evidence="1 2">
    <name type="scientific">Puccinia striiformis f. sp. tritici</name>
    <dbReference type="NCBI Taxonomy" id="168172"/>
    <lineage>
        <taxon>Eukaryota</taxon>
        <taxon>Fungi</taxon>
        <taxon>Dikarya</taxon>
        <taxon>Basidiomycota</taxon>
        <taxon>Pucciniomycotina</taxon>
        <taxon>Pucciniomycetes</taxon>
        <taxon>Pucciniales</taxon>
        <taxon>Pucciniaceae</taxon>
        <taxon>Puccinia</taxon>
    </lineage>
</organism>
<evidence type="ECO:0000313" key="2">
    <source>
        <dbReference type="Proteomes" id="UP001060170"/>
    </source>
</evidence>
<reference evidence="2" key="1">
    <citation type="journal article" date="2018" name="BMC Genomics">
        <title>Genomic insights into host adaptation between the wheat stripe rust pathogen (Puccinia striiformis f. sp. tritici) and the barley stripe rust pathogen (Puccinia striiformis f. sp. hordei).</title>
        <authorList>
            <person name="Xia C."/>
            <person name="Wang M."/>
            <person name="Yin C."/>
            <person name="Cornejo O.E."/>
            <person name="Hulbert S.H."/>
            <person name="Chen X."/>
        </authorList>
    </citation>
    <scope>NUCLEOTIDE SEQUENCE [LARGE SCALE GENOMIC DNA]</scope>
    <source>
        <strain evidence="2">93-210</strain>
    </source>
</reference>
<comment type="caution">
    <text evidence="1">The sequence shown here is derived from an EMBL/GenBank/DDBJ whole genome shotgun (WGS) entry which is preliminary data.</text>
</comment>
<dbReference type="EMBL" id="CM045867">
    <property type="protein sequence ID" value="KAI7959148.1"/>
    <property type="molecule type" value="Genomic_DNA"/>
</dbReference>
<keyword evidence="2" id="KW-1185">Reference proteome</keyword>
<gene>
    <name evidence="1" type="ORF">MJO28_002939</name>
</gene>
<dbReference type="Proteomes" id="UP001060170">
    <property type="component" value="Chromosome 3"/>
</dbReference>
<reference evidence="2" key="2">
    <citation type="journal article" date="2018" name="Mol. Plant Microbe Interact.">
        <title>Genome sequence resources for the wheat stripe rust pathogen (Puccinia striiformis f. sp. tritici) and the barley stripe rust pathogen (Puccinia striiformis f. sp. hordei).</title>
        <authorList>
            <person name="Xia C."/>
            <person name="Wang M."/>
            <person name="Yin C."/>
            <person name="Cornejo O.E."/>
            <person name="Hulbert S.H."/>
            <person name="Chen X."/>
        </authorList>
    </citation>
    <scope>NUCLEOTIDE SEQUENCE [LARGE SCALE GENOMIC DNA]</scope>
    <source>
        <strain evidence="2">93-210</strain>
    </source>
</reference>
<name>A0ACC0ESU0_9BASI</name>
<proteinExistence type="predicted"/>